<evidence type="ECO:0000313" key="1">
    <source>
        <dbReference type="EMBL" id="DAF95662.1"/>
    </source>
</evidence>
<organism evidence="1">
    <name type="scientific">Myoviridae sp. ctCo31</name>
    <dbReference type="NCBI Taxonomy" id="2825053"/>
    <lineage>
        <taxon>Viruses</taxon>
        <taxon>Duplodnaviria</taxon>
        <taxon>Heunggongvirae</taxon>
        <taxon>Uroviricota</taxon>
        <taxon>Caudoviricetes</taxon>
    </lineage>
</organism>
<sequence>MKHTVKSRLLTTMPYGKLKIIVSFNQKAIDLTKNINMVLGLERSSSLDRMESFH</sequence>
<proteinExistence type="predicted"/>
<dbReference type="EMBL" id="BK016109">
    <property type="protein sequence ID" value="DAF95662.1"/>
    <property type="molecule type" value="Genomic_DNA"/>
</dbReference>
<protein>
    <submittedName>
        <fullName evidence="1">Uncharacterized protein</fullName>
    </submittedName>
</protein>
<accession>A0A8S5UMQ7</accession>
<reference evidence="1" key="1">
    <citation type="journal article" date="2021" name="Proc. Natl. Acad. Sci. U.S.A.">
        <title>A Catalog of Tens of Thousands of Viruses from Human Metagenomes Reveals Hidden Associations with Chronic Diseases.</title>
        <authorList>
            <person name="Tisza M.J."/>
            <person name="Buck C.B."/>
        </authorList>
    </citation>
    <scope>NUCLEOTIDE SEQUENCE</scope>
    <source>
        <strain evidence="1">CtCo31</strain>
    </source>
</reference>
<name>A0A8S5UMQ7_9CAUD</name>